<gene>
    <name evidence="13" type="primary">LOC116302514</name>
</gene>
<feature type="transmembrane region" description="Helical" evidence="10">
    <location>
        <begin position="264"/>
        <end position="286"/>
    </location>
</feature>
<sequence>MTNTSHRNETEDCITRSSSLVSCSPACFFPSVPGYSLVTVTGILAVAGTLANTLVCVTILRNPSLRKRKNYLILNLAFGDLVLTAFGMPIYAVYTLGEMERSCVIIISRLKGFNLNISIVVSLLTLCAISIERLVVIVWPLKYRNIITKQRLCVTIALSWIISSIYGIIIATDVHTHSNLVYKVFTLVSFTGMALCYIIIALCYVIILIKSIRMTYDRRNLAPSHQDNTDRRVALTVALIIGLFTITWIPFVFFRFFAGNHDKLWFKVSELLALSSSAFNSIIYFYRAKEYRAALKHLVRRSPEVHSVSRENYRRTVEKLELTNRPI</sequence>
<dbReference type="RefSeq" id="XP_031567690.1">
    <property type="nucleotide sequence ID" value="XM_031711830.1"/>
</dbReference>
<evidence type="ECO:0000256" key="6">
    <source>
        <dbReference type="ARBA" id="ARBA00023136"/>
    </source>
</evidence>
<feature type="transmembrane region" description="Helical" evidence="10">
    <location>
        <begin position="35"/>
        <end position="60"/>
    </location>
</feature>
<dbReference type="InParanoid" id="A0A6P8IM69"/>
<reference evidence="13" key="1">
    <citation type="submission" date="2025-08" db="UniProtKB">
        <authorList>
            <consortium name="RefSeq"/>
        </authorList>
    </citation>
    <scope>IDENTIFICATION</scope>
    <source>
        <tissue evidence="13">Tentacle</tissue>
    </source>
</reference>
<dbReference type="Pfam" id="PF00001">
    <property type="entry name" value="7tm_1"/>
    <property type="match status" value="1"/>
</dbReference>
<keyword evidence="7" id="KW-0675">Receptor</keyword>
<dbReference type="SMART" id="SM01381">
    <property type="entry name" value="7TM_GPCR_Srsx"/>
    <property type="match status" value="1"/>
</dbReference>
<keyword evidence="2" id="KW-1003">Cell membrane</keyword>
<dbReference type="PROSITE" id="PS50262">
    <property type="entry name" value="G_PROTEIN_RECEP_F1_2"/>
    <property type="match status" value="1"/>
</dbReference>
<dbReference type="PRINTS" id="PR00237">
    <property type="entry name" value="GPCRRHODOPSN"/>
</dbReference>
<dbReference type="AlphaFoldDB" id="A0A6P8IM69"/>
<feature type="transmembrane region" description="Helical" evidence="10">
    <location>
        <begin position="233"/>
        <end position="258"/>
    </location>
</feature>
<dbReference type="GeneID" id="116302514"/>
<keyword evidence="5" id="KW-0297">G-protein coupled receptor</keyword>
<name>A0A6P8IM69_ACTTE</name>
<dbReference type="GO" id="GO:0005886">
    <property type="term" value="C:plasma membrane"/>
    <property type="evidence" value="ECO:0007669"/>
    <property type="project" value="UniProtKB-SubCell"/>
</dbReference>
<dbReference type="CDD" id="cd00637">
    <property type="entry name" value="7tm_classA_rhodopsin-like"/>
    <property type="match status" value="1"/>
</dbReference>
<dbReference type="Proteomes" id="UP000515163">
    <property type="component" value="Unplaced"/>
</dbReference>
<evidence type="ECO:0000256" key="3">
    <source>
        <dbReference type="ARBA" id="ARBA00022692"/>
    </source>
</evidence>
<evidence type="ECO:0000256" key="2">
    <source>
        <dbReference type="ARBA" id="ARBA00022475"/>
    </source>
</evidence>
<dbReference type="PANTHER" id="PTHR24246:SF27">
    <property type="entry name" value="ADENOSINE RECEPTOR, ISOFORM A"/>
    <property type="match status" value="1"/>
</dbReference>
<feature type="transmembrane region" description="Helical" evidence="10">
    <location>
        <begin position="152"/>
        <end position="172"/>
    </location>
</feature>
<dbReference type="GO" id="GO:0004930">
    <property type="term" value="F:G protein-coupled receptor activity"/>
    <property type="evidence" value="ECO:0007669"/>
    <property type="project" value="UniProtKB-KW"/>
</dbReference>
<evidence type="ECO:0000256" key="7">
    <source>
        <dbReference type="ARBA" id="ARBA00023170"/>
    </source>
</evidence>
<evidence type="ECO:0000313" key="12">
    <source>
        <dbReference type="Proteomes" id="UP000515163"/>
    </source>
</evidence>
<evidence type="ECO:0000259" key="11">
    <source>
        <dbReference type="PROSITE" id="PS50262"/>
    </source>
</evidence>
<dbReference type="Gene3D" id="1.20.1070.10">
    <property type="entry name" value="Rhodopsin 7-helix transmembrane proteins"/>
    <property type="match status" value="1"/>
</dbReference>
<keyword evidence="6 10" id="KW-0472">Membrane</keyword>
<dbReference type="FunCoup" id="A0A6P8IM69">
    <property type="interactions" value="1347"/>
</dbReference>
<organism evidence="12 13">
    <name type="scientific">Actinia tenebrosa</name>
    <name type="common">Australian red waratah sea anemone</name>
    <dbReference type="NCBI Taxonomy" id="6105"/>
    <lineage>
        <taxon>Eukaryota</taxon>
        <taxon>Metazoa</taxon>
        <taxon>Cnidaria</taxon>
        <taxon>Anthozoa</taxon>
        <taxon>Hexacorallia</taxon>
        <taxon>Actiniaria</taxon>
        <taxon>Actiniidae</taxon>
        <taxon>Actinia</taxon>
    </lineage>
</organism>
<feature type="domain" description="G-protein coupled receptors family 1 profile" evidence="11">
    <location>
        <begin position="51"/>
        <end position="284"/>
    </location>
</feature>
<dbReference type="KEGG" id="aten:116302514"/>
<evidence type="ECO:0000256" key="10">
    <source>
        <dbReference type="SAM" id="Phobius"/>
    </source>
</evidence>
<evidence type="ECO:0000256" key="9">
    <source>
        <dbReference type="ARBA" id="ARBA00023224"/>
    </source>
</evidence>
<dbReference type="OrthoDB" id="5958759at2759"/>
<dbReference type="InterPro" id="IPR000276">
    <property type="entry name" value="GPCR_Rhodpsn"/>
</dbReference>
<keyword evidence="9" id="KW-0807">Transducer</keyword>
<evidence type="ECO:0000256" key="8">
    <source>
        <dbReference type="ARBA" id="ARBA00023180"/>
    </source>
</evidence>
<evidence type="ECO:0000256" key="4">
    <source>
        <dbReference type="ARBA" id="ARBA00022989"/>
    </source>
</evidence>
<proteinExistence type="predicted"/>
<comment type="subcellular location">
    <subcellularLocation>
        <location evidence="1">Cell membrane</location>
        <topology evidence="1">Multi-pass membrane protein</topology>
    </subcellularLocation>
</comment>
<evidence type="ECO:0000313" key="13">
    <source>
        <dbReference type="RefSeq" id="XP_031567690.1"/>
    </source>
</evidence>
<keyword evidence="8" id="KW-0325">Glycoprotein</keyword>
<dbReference type="InterPro" id="IPR017452">
    <property type="entry name" value="GPCR_Rhodpsn_7TM"/>
</dbReference>
<feature type="transmembrane region" description="Helical" evidence="10">
    <location>
        <begin position="72"/>
        <end position="97"/>
    </location>
</feature>
<keyword evidence="3 10" id="KW-0812">Transmembrane</keyword>
<evidence type="ECO:0000256" key="5">
    <source>
        <dbReference type="ARBA" id="ARBA00023040"/>
    </source>
</evidence>
<keyword evidence="4 10" id="KW-1133">Transmembrane helix</keyword>
<accession>A0A6P8IM69</accession>
<evidence type="ECO:0000256" key="1">
    <source>
        <dbReference type="ARBA" id="ARBA00004651"/>
    </source>
</evidence>
<feature type="transmembrane region" description="Helical" evidence="10">
    <location>
        <begin position="117"/>
        <end position="140"/>
    </location>
</feature>
<dbReference type="PANTHER" id="PTHR24246">
    <property type="entry name" value="OLFACTORY RECEPTOR AND ADENOSINE RECEPTOR"/>
    <property type="match status" value="1"/>
</dbReference>
<feature type="transmembrane region" description="Helical" evidence="10">
    <location>
        <begin position="184"/>
        <end position="212"/>
    </location>
</feature>
<keyword evidence="12" id="KW-1185">Reference proteome</keyword>
<dbReference type="SUPFAM" id="SSF81321">
    <property type="entry name" value="Family A G protein-coupled receptor-like"/>
    <property type="match status" value="1"/>
</dbReference>
<protein>
    <submittedName>
        <fullName evidence="13">Alpha-1A adrenergic receptor-like</fullName>
    </submittedName>
</protein>